<evidence type="ECO:0000256" key="4">
    <source>
        <dbReference type="ARBA" id="ARBA00023136"/>
    </source>
</evidence>
<feature type="transmembrane region" description="Helical" evidence="5">
    <location>
        <begin position="90"/>
        <end position="113"/>
    </location>
</feature>
<accession>A0A1F6AR38</accession>
<reference evidence="7 8" key="1">
    <citation type="journal article" date="2016" name="Nat. Commun.">
        <title>Thousands of microbial genomes shed light on interconnected biogeochemical processes in an aquifer system.</title>
        <authorList>
            <person name="Anantharaman K."/>
            <person name="Brown C.T."/>
            <person name="Hug L.A."/>
            <person name="Sharon I."/>
            <person name="Castelle C.J."/>
            <person name="Probst A.J."/>
            <person name="Thomas B.C."/>
            <person name="Singh A."/>
            <person name="Wilkins M.J."/>
            <person name="Karaoz U."/>
            <person name="Brodie E.L."/>
            <person name="Williams K.H."/>
            <person name="Hubbard S.S."/>
            <person name="Banfield J.F."/>
        </authorList>
    </citation>
    <scope>NUCLEOTIDE SEQUENCE [LARGE SCALE GENOMIC DNA]</scope>
</reference>
<dbReference type="Proteomes" id="UP000176609">
    <property type="component" value="Unassembled WGS sequence"/>
</dbReference>
<feature type="transmembrane region" description="Helical" evidence="5">
    <location>
        <begin position="278"/>
        <end position="295"/>
    </location>
</feature>
<feature type="domain" description="O-antigen ligase-related" evidence="6">
    <location>
        <begin position="262"/>
        <end position="409"/>
    </location>
</feature>
<feature type="transmembrane region" description="Helical" evidence="5">
    <location>
        <begin position="431"/>
        <end position="448"/>
    </location>
</feature>
<keyword evidence="4 5" id="KW-0472">Membrane</keyword>
<dbReference type="AlphaFoldDB" id="A0A1F6AR38"/>
<evidence type="ECO:0000256" key="2">
    <source>
        <dbReference type="ARBA" id="ARBA00022692"/>
    </source>
</evidence>
<feature type="transmembrane region" description="Helical" evidence="5">
    <location>
        <begin position="20"/>
        <end position="35"/>
    </location>
</feature>
<comment type="caution">
    <text evidence="7">The sequence shown here is derived from an EMBL/GenBank/DDBJ whole genome shotgun (WGS) entry which is preliminary data.</text>
</comment>
<evidence type="ECO:0000256" key="1">
    <source>
        <dbReference type="ARBA" id="ARBA00004141"/>
    </source>
</evidence>
<protein>
    <recommendedName>
        <fullName evidence="6">O-antigen ligase-related domain-containing protein</fullName>
    </recommendedName>
</protein>
<name>A0A1F6AR38_9BACT</name>
<evidence type="ECO:0000256" key="5">
    <source>
        <dbReference type="SAM" id="Phobius"/>
    </source>
</evidence>
<comment type="subcellular location">
    <subcellularLocation>
        <location evidence="1">Membrane</location>
        <topology evidence="1">Multi-pass membrane protein</topology>
    </subcellularLocation>
</comment>
<evidence type="ECO:0000256" key="3">
    <source>
        <dbReference type="ARBA" id="ARBA00022989"/>
    </source>
</evidence>
<dbReference type="Pfam" id="PF04932">
    <property type="entry name" value="Wzy_C"/>
    <property type="match status" value="1"/>
</dbReference>
<keyword evidence="2 5" id="KW-0812">Transmembrane</keyword>
<dbReference type="GO" id="GO:0016020">
    <property type="term" value="C:membrane"/>
    <property type="evidence" value="ECO:0007669"/>
    <property type="project" value="UniProtKB-SubCell"/>
</dbReference>
<gene>
    <name evidence="7" type="ORF">A2960_02290</name>
</gene>
<evidence type="ECO:0000259" key="6">
    <source>
        <dbReference type="Pfam" id="PF04932"/>
    </source>
</evidence>
<organism evidence="7 8">
    <name type="scientific">Candidatus Gottesmanbacteria bacterium RIFCSPLOWO2_01_FULL_39_12b</name>
    <dbReference type="NCBI Taxonomy" id="1798388"/>
    <lineage>
        <taxon>Bacteria</taxon>
        <taxon>Candidatus Gottesmaniibacteriota</taxon>
    </lineage>
</organism>
<evidence type="ECO:0000313" key="8">
    <source>
        <dbReference type="Proteomes" id="UP000176609"/>
    </source>
</evidence>
<feature type="transmembrane region" description="Helical" evidence="5">
    <location>
        <begin position="64"/>
        <end position="84"/>
    </location>
</feature>
<keyword evidence="3 5" id="KW-1133">Transmembrane helix</keyword>
<feature type="transmembrane region" description="Helical" evidence="5">
    <location>
        <begin position="175"/>
        <end position="195"/>
    </location>
</feature>
<sequence length="465" mass="53451">MRKELQSLKLLHFPSKLNKIYFFLGLVIFYLVCIISPNKPVYFSAYIISTFFFYLSSKNIRLSLVYSLILSLFSEIGVGASWFIMEPKEFNLGAGFWVSPTTILILILLPLSLSRKIKKVKVSDFVLLLFFLWNIVSFLVYPYNNVFYGVLRLTETMIVYYLVRIYITKENSNNLSPLLISMLLFQIITGSLQFFQKRPLGLLAESVTVDNPLGITAIEEESLFRLTGTFGHPNFLASFLLTVIPFVWFYPLKNKYINLIGITSLLILFFTYSRAAWIITGMLLVPMIISLYNQKKYVTRKIVALLLTAPFGLILFLFPFFQTRLATFPQAFEETGSVGIRVKLLEEGLNLISQYPITGVGLNRSAEVYFTSPFTDFVKRIKPDSFYKIHNTFVEIASEVGIPGLIFFIIFLYSIFRHYQNTSRTYFQKAAVYGLMGLTGISMLNPFFHTSQFPLFFLLSAFILV</sequence>
<feature type="transmembrane region" description="Helical" evidence="5">
    <location>
        <begin position="125"/>
        <end position="141"/>
    </location>
</feature>
<feature type="transmembrane region" description="Helical" evidence="5">
    <location>
        <begin position="400"/>
        <end position="419"/>
    </location>
</feature>
<dbReference type="PANTHER" id="PTHR37422">
    <property type="entry name" value="TEICHURONIC ACID BIOSYNTHESIS PROTEIN TUAE"/>
    <property type="match status" value="1"/>
</dbReference>
<dbReference type="InterPro" id="IPR007016">
    <property type="entry name" value="O-antigen_ligase-rel_domated"/>
</dbReference>
<dbReference type="EMBL" id="MFJR01000007">
    <property type="protein sequence ID" value="OGG26953.1"/>
    <property type="molecule type" value="Genomic_DNA"/>
</dbReference>
<dbReference type="InterPro" id="IPR051533">
    <property type="entry name" value="WaaL-like"/>
</dbReference>
<proteinExistence type="predicted"/>
<dbReference type="PANTHER" id="PTHR37422:SF13">
    <property type="entry name" value="LIPOPOLYSACCHARIDE BIOSYNTHESIS PROTEIN PA4999-RELATED"/>
    <property type="match status" value="1"/>
</dbReference>
<feature type="transmembrane region" description="Helical" evidence="5">
    <location>
        <begin position="302"/>
        <end position="321"/>
    </location>
</feature>
<feature type="transmembrane region" description="Helical" evidence="5">
    <location>
        <begin position="230"/>
        <end position="249"/>
    </location>
</feature>
<evidence type="ECO:0000313" key="7">
    <source>
        <dbReference type="EMBL" id="OGG26953.1"/>
    </source>
</evidence>